<evidence type="ECO:0000256" key="1">
    <source>
        <dbReference type="ARBA" id="ARBA00004141"/>
    </source>
</evidence>
<comment type="caution">
    <text evidence="12">The sequence shown here is derived from an EMBL/GenBank/DDBJ whole genome shotgun (WGS) entry which is preliminary data.</text>
</comment>
<keyword evidence="5 11" id="KW-0812">Transmembrane</keyword>
<keyword evidence="8" id="KW-0012">Acyltransferase</keyword>
<keyword evidence="7 11" id="KW-0472">Membrane</keyword>
<comment type="subcellular location">
    <subcellularLocation>
        <location evidence="1">Membrane</location>
        <topology evidence="1">Multi-pass membrane protein</topology>
    </subcellularLocation>
</comment>
<dbReference type="GO" id="GO:0016020">
    <property type="term" value="C:membrane"/>
    <property type="evidence" value="ECO:0007669"/>
    <property type="project" value="UniProtKB-SubCell"/>
</dbReference>
<evidence type="ECO:0000256" key="9">
    <source>
        <dbReference type="ARBA" id="ARBA00025707"/>
    </source>
</evidence>
<feature type="transmembrane region" description="Helical" evidence="11">
    <location>
        <begin position="503"/>
        <end position="522"/>
    </location>
</feature>
<evidence type="ECO:0000256" key="11">
    <source>
        <dbReference type="SAM" id="Phobius"/>
    </source>
</evidence>
<dbReference type="InterPro" id="IPR049941">
    <property type="entry name" value="LPLAT_7/PORCN-like"/>
</dbReference>
<reference evidence="12" key="1">
    <citation type="submission" date="2021-04" db="EMBL/GenBank/DDBJ databases">
        <authorList>
            <person name="Tunstrom K."/>
        </authorList>
    </citation>
    <scope>NUCLEOTIDE SEQUENCE</scope>
</reference>
<keyword evidence="6 11" id="KW-1133">Transmembrane helix</keyword>
<evidence type="ECO:0000256" key="10">
    <source>
        <dbReference type="ARBA" id="ARBA00093678"/>
    </source>
</evidence>
<dbReference type="GO" id="GO:0006661">
    <property type="term" value="P:phosphatidylinositol biosynthetic process"/>
    <property type="evidence" value="ECO:0007669"/>
    <property type="project" value="TreeGrafter"/>
</dbReference>
<evidence type="ECO:0000256" key="3">
    <source>
        <dbReference type="ARBA" id="ARBA00010323"/>
    </source>
</evidence>
<keyword evidence="13" id="KW-1185">Reference proteome</keyword>
<comment type="similarity">
    <text evidence="3">Belongs to the membrane-bound acyltransferase family.</text>
</comment>
<name>A0A8S3XTP5_PARAO</name>
<accession>A0A8S3XTP5</accession>
<evidence type="ECO:0000256" key="7">
    <source>
        <dbReference type="ARBA" id="ARBA00023136"/>
    </source>
</evidence>
<comment type="pathway">
    <text evidence="9">Phospholipid metabolism.</text>
</comment>
<gene>
    <name evidence="12" type="ORF">PAPOLLO_LOCUS19748</name>
</gene>
<evidence type="ECO:0000256" key="8">
    <source>
        <dbReference type="ARBA" id="ARBA00023315"/>
    </source>
</evidence>
<dbReference type="GO" id="GO:0030258">
    <property type="term" value="P:lipid modification"/>
    <property type="evidence" value="ECO:0007669"/>
    <property type="project" value="TreeGrafter"/>
</dbReference>
<dbReference type="EMBL" id="CAJQZP010001218">
    <property type="protein sequence ID" value="CAG5031604.1"/>
    <property type="molecule type" value="Genomic_DNA"/>
</dbReference>
<dbReference type="GO" id="GO:0044233">
    <property type="term" value="C:mitochondria-associated endoplasmic reticulum membrane contact site"/>
    <property type="evidence" value="ECO:0007669"/>
    <property type="project" value="TreeGrafter"/>
</dbReference>
<proteinExistence type="inferred from homology"/>
<evidence type="ECO:0000256" key="4">
    <source>
        <dbReference type="ARBA" id="ARBA00022679"/>
    </source>
</evidence>
<feature type="transmembrane region" description="Helical" evidence="11">
    <location>
        <begin position="419"/>
        <end position="445"/>
    </location>
</feature>
<keyword evidence="4" id="KW-0808">Transferase</keyword>
<feature type="transmembrane region" description="Helical" evidence="11">
    <location>
        <begin position="117"/>
        <end position="146"/>
    </location>
</feature>
<dbReference type="PANTHER" id="PTHR13906:SF16">
    <property type="entry name" value="LYSOPHOSPHOLIPID ACYLTRANSFERASE 7"/>
    <property type="match status" value="1"/>
</dbReference>
<dbReference type="GO" id="GO:0071617">
    <property type="term" value="F:lysophospholipid acyltransferase activity"/>
    <property type="evidence" value="ECO:0007669"/>
    <property type="project" value="TreeGrafter"/>
</dbReference>
<dbReference type="Proteomes" id="UP000691718">
    <property type="component" value="Unassembled WGS sequence"/>
</dbReference>
<dbReference type="Pfam" id="PF03062">
    <property type="entry name" value="MBOAT"/>
    <property type="match status" value="1"/>
</dbReference>
<dbReference type="AlphaFoldDB" id="A0A8S3XTP5"/>
<dbReference type="PANTHER" id="PTHR13906">
    <property type="entry name" value="PORCUPINE"/>
    <property type="match status" value="1"/>
</dbReference>
<evidence type="ECO:0000256" key="2">
    <source>
        <dbReference type="ARBA" id="ARBA00005074"/>
    </source>
</evidence>
<organism evidence="12 13">
    <name type="scientific">Parnassius apollo</name>
    <name type="common">Apollo butterfly</name>
    <name type="synonym">Papilio apollo</name>
    <dbReference type="NCBI Taxonomy" id="110799"/>
    <lineage>
        <taxon>Eukaryota</taxon>
        <taxon>Metazoa</taxon>
        <taxon>Ecdysozoa</taxon>
        <taxon>Arthropoda</taxon>
        <taxon>Hexapoda</taxon>
        <taxon>Insecta</taxon>
        <taxon>Pterygota</taxon>
        <taxon>Neoptera</taxon>
        <taxon>Endopterygota</taxon>
        <taxon>Lepidoptera</taxon>
        <taxon>Glossata</taxon>
        <taxon>Ditrysia</taxon>
        <taxon>Papilionoidea</taxon>
        <taxon>Papilionidae</taxon>
        <taxon>Parnassiinae</taxon>
        <taxon>Parnassini</taxon>
        <taxon>Parnassius</taxon>
        <taxon>Parnassius</taxon>
    </lineage>
</organism>
<feature type="transmembrane region" description="Helical" evidence="11">
    <location>
        <begin position="92"/>
        <end position="111"/>
    </location>
</feature>
<dbReference type="InterPro" id="IPR004299">
    <property type="entry name" value="MBOAT_fam"/>
</dbReference>
<comment type="pathway">
    <text evidence="2">Lipid metabolism; phospholipid metabolism.</text>
</comment>
<sequence length="545" mass="63215">MCNYPHTDIMIKILKKAWLLSCTKKKNYPRLQSPASTATKDYNKFIDGVEIADRLWALYCVNRKSPISGTESLGVIIGPYYRNISTIRTKKWVGSIVGLSLITIVSGYSAIHPILSAFLGITAIKLATIRYCHIVSFFLMFGYLFFFRLADRFGLPLSSGQTNLIEMIIVLRVVGVAFEINGSWIAVGKAKKQDHEDKNETDSKGVTDRDDEFLELINPSFTDLFHYSFNYVGLLTGPYYRYRTFDDYFHLPFSKYVDCTGFTINTLKIVPLYVSLYLALSNVWPLEYVLSEDHNNRSFLYRMLYPWALFAAFRQRIYSGMTLAESVCTSAGLGAYPVQGRNRTGHGPTAGYLSLKKMSEEEAKVTQYDFNTVESMDVWGCETVVTLRDSMKVWNKAVQYWVAMVVYKRFPVKALKIHAALFVSVIWHGFHAGYFFCIYFCPFYLMAEDIYYKLYYKDATGMKKKIIGFIMWFLRSHSESYQAAAFLLLTFDRIWIYYSSVYHYWYGVWLAFLILGLILNHIHKLRRPKIFLNDNQNMRETENKK</sequence>
<protein>
    <recommendedName>
        <fullName evidence="10">Lysophospholipid acyltransferase 7</fullName>
    </recommendedName>
</protein>
<evidence type="ECO:0000256" key="6">
    <source>
        <dbReference type="ARBA" id="ARBA00022989"/>
    </source>
</evidence>
<evidence type="ECO:0000313" key="13">
    <source>
        <dbReference type="Proteomes" id="UP000691718"/>
    </source>
</evidence>
<evidence type="ECO:0000256" key="5">
    <source>
        <dbReference type="ARBA" id="ARBA00022692"/>
    </source>
</evidence>
<dbReference type="OrthoDB" id="7663182at2759"/>
<evidence type="ECO:0000313" key="12">
    <source>
        <dbReference type="EMBL" id="CAG5031604.1"/>
    </source>
</evidence>